<dbReference type="OrthoDB" id="3698172at2"/>
<keyword evidence="1" id="KW-1133">Transmembrane helix</keyword>
<dbReference type="AlphaFoldDB" id="A0A1A9GHD3"/>
<keyword evidence="1" id="KW-0812">Transmembrane</keyword>
<dbReference type="STRING" id="1300347.I601_1034"/>
<evidence type="ECO:0008006" key="4">
    <source>
        <dbReference type="Google" id="ProtNLM"/>
    </source>
</evidence>
<feature type="transmembrane region" description="Helical" evidence="1">
    <location>
        <begin position="41"/>
        <end position="63"/>
    </location>
</feature>
<dbReference type="KEGG" id="ndk:I601_1034"/>
<gene>
    <name evidence="2" type="ORF">I601_1034</name>
</gene>
<dbReference type="Proteomes" id="UP000077868">
    <property type="component" value="Chromosome"/>
</dbReference>
<dbReference type="Pfam" id="PF11255">
    <property type="entry name" value="DUF3054"/>
    <property type="match status" value="1"/>
</dbReference>
<evidence type="ECO:0000313" key="3">
    <source>
        <dbReference type="Proteomes" id="UP000077868"/>
    </source>
</evidence>
<feature type="transmembrane region" description="Helical" evidence="1">
    <location>
        <begin position="12"/>
        <end position="29"/>
    </location>
</feature>
<dbReference type="PATRIC" id="fig|1300347.3.peg.1033"/>
<feature type="transmembrane region" description="Helical" evidence="1">
    <location>
        <begin position="75"/>
        <end position="92"/>
    </location>
</feature>
<evidence type="ECO:0000256" key="1">
    <source>
        <dbReference type="SAM" id="Phobius"/>
    </source>
</evidence>
<sequence length="132" mass="13751">MTSIRPLATGRLLGPLVADLVCVLALAVGGANAHDGGESDWVVLVIMWPFAVAAGLAHAGLAWSGRRSRRVWPEGVVVLAVTYVLGMALRVASGRGIAPAFLVVAAIVLAVTMLGWRFLAQVAARRLKTPSS</sequence>
<evidence type="ECO:0000313" key="2">
    <source>
        <dbReference type="EMBL" id="ANH37476.1"/>
    </source>
</evidence>
<dbReference type="RefSeq" id="WP_084527167.1">
    <property type="nucleotide sequence ID" value="NZ_CP015079.1"/>
</dbReference>
<accession>A0A1A9GHD3</accession>
<dbReference type="EMBL" id="CP015079">
    <property type="protein sequence ID" value="ANH37476.1"/>
    <property type="molecule type" value="Genomic_DNA"/>
</dbReference>
<reference evidence="2 3" key="1">
    <citation type="submission" date="2016-03" db="EMBL/GenBank/DDBJ databases">
        <title>Complete genome sequence of a soil Actinobacterium, Nocardioides dokdonensis FR1436.</title>
        <authorList>
            <person name="Kwon S.-K."/>
            <person name="Kim K."/>
            <person name="Kim J.F."/>
        </authorList>
    </citation>
    <scope>NUCLEOTIDE SEQUENCE [LARGE SCALE GENOMIC DNA]</scope>
    <source>
        <strain evidence="2 3">FR1436</strain>
    </source>
</reference>
<protein>
    <recommendedName>
        <fullName evidence="4">DUF3054 domain-containing protein</fullName>
    </recommendedName>
</protein>
<name>A0A1A9GHD3_9ACTN</name>
<organism evidence="2 3">
    <name type="scientific">Nocardioides dokdonensis FR1436</name>
    <dbReference type="NCBI Taxonomy" id="1300347"/>
    <lineage>
        <taxon>Bacteria</taxon>
        <taxon>Bacillati</taxon>
        <taxon>Actinomycetota</taxon>
        <taxon>Actinomycetes</taxon>
        <taxon>Propionibacteriales</taxon>
        <taxon>Nocardioidaceae</taxon>
        <taxon>Nocardioides</taxon>
    </lineage>
</organism>
<feature type="transmembrane region" description="Helical" evidence="1">
    <location>
        <begin position="98"/>
        <end position="119"/>
    </location>
</feature>
<keyword evidence="3" id="KW-1185">Reference proteome</keyword>
<dbReference type="InterPro" id="IPR021414">
    <property type="entry name" value="DUF3054"/>
</dbReference>
<keyword evidence="1" id="KW-0472">Membrane</keyword>
<proteinExistence type="predicted"/>